<accession>A0ABR7RFC4</accession>
<evidence type="ECO:0000313" key="4">
    <source>
        <dbReference type="EMBL" id="MBC9205215.1"/>
    </source>
</evidence>
<dbReference type="InterPro" id="IPR010679">
    <property type="entry name" value="DUF1254"/>
</dbReference>
<dbReference type="Pfam" id="PF06742">
    <property type="entry name" value="DUF1214"/>
    <property type="match status" value="1"/>
</dbReference>
<dbReference type="Pfam" id="PF06863">
    <property type="entry name" value="DUF1254"/>
    <property type="match status" value="1"/>
</dbReference>
<proteinExistence type="predicted"/>
<dbReference type="Proteomes" id="UP000626026">
    <property type="component" value="Unassembled WGS sequence"/>
</dbReference>
<keyword evidence="5" id="KW-1185">Reference proteome</keyword>
<dbReference type="Gene3D" id="2.60.40.1610">
    <property type="entry name" value="Domain of unknown function DUF1254"/>
    <property type="match status" value="1"/>
</dbReference>
<dbReference type="SUPFAM" id="SSF160935">
    <property type="entry name" value="VPA0735-like"/>
    <property type="match status" value="1"/>
</dbReference>
<dbReference type="InterPro" id="IPR037049">
    <property type="entry name" value="DUF1214_C_sf"/>
</dbReference>
<reference evidence="4 5" key="1">
    <citation type="journal article" date="2013" name="Int. J. Syst. Evol. Microbiol.">
        <title>Roseomonas aerophila sp. nov., isolated from air.</title>
        <authorList>
            <person name="Kim S.J."/>
            <person name="Weon H.Y."/>
            <person name="Ahn J.H."/>
            <person name="Hong S.B."/>
            <person name="Seok S.J."/>
            <person name="Whang K.S."/>
            <person name="Kwon S.W."/>
        </authorList>
    </citation>
    <scope>NUCLEOTIDE SEQUENCE [LARGE SCALE GENOMIC DNA]</scope>
    <source>
        <strain evidence="4 5">NBRC 108923</strain>
    </source>
</reference>
<feature type="domain" description="DUF1254" evidence="3">
    <location>
        <begin position="118"/>
        <end position="228"/>
    </location>
</feature>
<dbReference type="EMBL" id="JACTVA010000001">
    <property type="protein sequence ID" value="MBC9205215.1"/>
    <property type="molecule type" value="Genomic_DNA"/>
</dbReference>
<sequence length="500" mass="55378">MMTVSRRLLAQIGLSLAAFPAVAQTAGSGASPKDSPFVAPPAGGLDTSIGRLRFARGYPDDATTKLLFDNLDLQRAVQAYIWALPLVSFAEWQDQHRTVFGVSETDMVVYESFRDKLGILTANSTTPYILGLHDLARTGPLVIDLPAGETAGGVGDFWQRSVGDYGQGGPDRGQGGRYLLLGPGQDDPQSTGYHVLRSSTNSVFNGFRILSTDPAAGAALLAQYRLYPYAQRNQPPPTRLIRPEGRAWSGTQPRGIAFWKRLAAVLEAEPVQERDRFFMAMLRPLGIRKGEPFQPDARQSALLEQGALLGEATARVMDVEKRFPGAVFWEGRRWHWLMLFNVNQRQDGYDALDERATWFYEAVGAAESMAIRQPGPGQVYLGVNKDAAGDWLDGGRHYRLRIPANVPARQFWSVTAYDLETRCFIDTPHERADRGSRNTLVKNADGSIDLSFGPRAPSGQDSNWVPTAEGRGWFAYFRLYYPEAAFFAKNWVLPDLERVG</sequence>
<dbReference type="Gene3D" id="1.10.3360.10">
    <property type="entry name" value="VPA0735-like domain"/>
    <property type="match status" value="1"/>
</dbReference>
<organism evidence="4 5">
    <name type="scientific">Teichococcus aerophilus</name>
    <dbReference type="NCBI Taxonomy" id="1224513"/>
    <lineage>
        <taxon>Bacteria</taxon>
        <taxon>Pseudomonadati</taxon>
        <taxon>Pseudomonadota</taxon>
        <taxon>Alphaproteobacteria</taxon>
        <taxon>Acetobacterales</taxon>
        <taxon>Roseomonadaceae</taxon>
        <taxon>Roseomonas</taxon>
    </lineage>
</organism>
<dbReference type="Gene3D" id="2.60.120.600">
    <property type="entry name" value="Domain of unknown function DUF1214, C-terminal domain"/>
    <property type="match status" value="1"/>
</dbReference>
<dbReference type="PANTHER" id="PTHR36509:SF3">
    <property type="entry name" value="SIGNAL PEPTIDE PROTEIN"/>
    <property type="match status" value="1"/>
</dbReference>
<evidence type="ECO:0000259" key="3">
    <source>
        <dbReference type="Pfam" id="PF06863"/>
    </source>
</evidence>
<evidence type="ECO:0000256" key="1">
    <source>
        <dbReference type="SAM" id="SignalP"/>
    </source>
</evidence>
<name>A0ABR7RFC4_9PROT</name>
<dbReference type="InterPro" id="IPR037050">
    <property type="entry name" value="DUF1254_sf"/>
</dbReference>
<comment type="caution">
    <text evidence="4">The sequence shown here is derived from an EMBL/GenBank/DDBJ whole genome shotgun (WGS) entry which is preliminary data.</text>
</comment>
<evidence type="ECO:0000259" key="2">
    <source>
        <dbReference type="Pfam" id="PF06742"/>
    </source>
</evidence>
<gene>
    <name evidence="4" type="ORF">IBL26_00090</name>
</gene>
<dbReference type="InterPro" id="IPR010621">
    <property type="entry name" value="DUF1214"/>
</dbReference>
<protein>
    <submittedName>
        <fullName evidence="4">DUF1254 domain-containing protein</fullName>
    </submittedName>
</protein>
<dbReference type="PANTHER" id="PTHR36509">
    <property type="entry name" value="BLL3101 PROTEIN"/>
    <property type="match status" value="1"/>
</dbReference>
<feature type="chain" id="PRO_5047051058" evidence="1">
    <location>
        <begin position="24"/>
        <end position="500"/>
    </location>
</feature>
<feature type="signal peptide" evidence="1">
    <location>
        <begin position="1"/>
        <end position="23"/>
    </location>
</feature>
<feature type="domain" description="DUF1214" evidence="2">
    <location>
        <begin position="378"/>
        <end position="483"/>
    </location>
</feature>
<keyword evidence="1" id="KW-0732">Signal</keyword>
<dbReference type="RefSeq" id="WP_187782401.1">
    <property type="nucleotide sequence ID" value="NZ_JACTVA010000001.1"/>
</dbReference>
<evidence type="ECO:0000313" key="5">
    <source>
        <dbReference type="Proteomes" id="UP000626026"/>
    </source>
</evidence>